<evidence type="ECO:0000313" key="2">
    <source>
        <dbReference type="EMBL" id="MEE4546723.1"/>
    </source>
</evidence>
<keyword evidence="3" id="KW-1185">Reference proteome</keyword>
<sequence>MLKIGTARRTVALTAGAVALAAGATVATGGTASAAGSNWQELVGNCFGYTLWNANQVTGYVVPHNGAYCSVAIEQSTNGGNTWSSYWSSPWSKSPANTPTWWHGYASNGSILTDRVCVGDSTITLEYCSPYYN</sequence>
<dbReference type="EMBL" id="JAZEWV010000052">
    <property type="protein sequence ID" value="MEE4546723.1"/>
    <property type="molecule type" value="Genomic_DNA"/>
</dbReference>
<organism evidence="2 3">
    <name type="scientific">Actinacidiphila polyblastidii</name>
    <dbReference type="NCBI Taxonomy" id="3110430"/>
    <lineage>
        <taxon>Bacteria</taxon>
        <taxon>Bacillati</taxon>
        <taxon>Actinomycetota</taxon>
        <taxon>Actinomycetes</taxon>
        <taxon>Kitasatosporales</taxon>
        <taxon>Streptomycetaceae</taxon>
        <taxon>Actinacidiphila</taxon>
    </lineage>
</organism>
<dbReference type="PROSITE" id="PS51318">
    <property type="entry name" value="TAT"/>
    <property type="match status" value="1"/>
</dbReference>
<comment type="caution">
    <text evidence="2">The sequence shown here is derived from an EMBL/GenBank/DDBJ whole genome shotgun (WGS) entry which is preliminary data.</text>
</comment>
<dbReference type="InterPro" id="IPR006311">
    <property type="entry name" value="TAT_signal"/>
</dbReference>
<dbReference type="RefSeq" id="WP_330800458.1">
    <property type="nucleotide sequence ID" value="NZ_JAZEWV010000052.1"/>
</dbReference>
<keyword evidence="1" id="KW-0732">Signal</keyword>
<evidence type="ECO:0000313" key="3">
    <source>
        <dbReference type="Proteomes" id="UP001344658"/>
    </source>
</evidence>
<dbReference type="Proteomes" id="UP001344658">
    <property type="component" value="Unassembled WGS sequence"/>
</dbReference>
<reference evidence="2 3" key="1">
    <citation type="submission" date="2023-12" db="EMBL/GenBank/DDBJ databases">
        <title>Streptomyces sp. V4-01.</title>
        <authorList>
            <person name="Somphong A."/>
            <person name="Phongsopitanun W."/>
        </authorList>
    </citation>
    <scope>NUCLEOTIDE SEQUENCE [LARGE SCALE GENOMIC DNA]</scope>
    <source>
        <strain evidence="2 3">V4-01</strain>
    </source>
</reference>
<feature type="chain" id="PRO_5047535185" evidence="1">
    <location>
        <begin position="35"/>
        <end position="133"/>
    </location>
</feature>
<evidence type="ECO:0000256" key="1">
    <source>
        <dbReference type="SAM" id="SignalP"/>
    </source>
</evidence>
<proteinExistence type="predicted"/>
<feature type="signal peptide" evidence="1">
    <location>
        <begin position="1"/>
        <end position="34"/>
    </location>
</feature>
<accession>A0ABU7PLL4</accession>
<protein>
    <submittedName>
        <fullName evidence="2">Uncharacterized protein</fullName>
    </submittedName>
</protein>
<gene>
    <name evidence="2" type="ORF">V2S66_32760</name>
</gene>
<name>A0ABU7PLL4_9ACTN</name>